<evidence type="ECO:0000256" key="1">
    <source>
        <dbReference type="SAM" id="MobiDB-lite"/>
    </source>
</evidence>
<dbReference type="EMBL" id="JADFTS010000005">
    <property type="protein sequence ID" value="KAF9607109.1"/>
    <property type="molecule type" value="Genomic_DNA"/>
</dbReference>
<accession>A0A835HXR2</accession>
<name>A0A835HXR2_9MAGN</name>
<gene>
    <name evidence="2" type="ORF">IFM89_032225</name>
</gene>
<dbReference type="AlphaFoldDB" id="A0A835HXR2"/>
<reference evidence="2 3" key="1">
    <citation type="submission" date="2020-10" db="EMBL/GenBank/DDBJ databases">
        <title>The Coptis chinensis genome and diversification of protoberbering-type alkaloids.</title>
        <authorList>
            <person name="Wang B."/>
            <person name="Shu S."/>
            <person name="Song C."/>
            <person name="Liu Y."/>
        </authorList>
    </citation>
    <scope>NUCLEOTIDE SEQUENCE [LARGE SCALE GENOMIC DNA]</scope>
    <source>
        <strain evidence="2">HL-2020</strain>
        <tissue evidence="2">Leaf</tissue>
    </source>
</reference>
<protein>
    <submittedName>
        <fullName evidence="2">Uncharacterized protein</fullName>
    </submittedName>
</protein>
<dbReference type="OrthoDB" id="1932457at2759"/>
<evidence type="ECO:0000313" key="2">
    <source>
        <dbReference type="EMBL" id="KAF9607109.1"/>
    </source>
</evidence>
<dbReference type="PANTHER" id="PTHR47290:SF4">
    <property type="entry name" value="RING FINGER PROTEIN"/>
    <property type="match status" value="1"/>
</dbReference>
<dbReference type="Proteomes" id="UP000631114">
    <property type="component" value="Unassembled WGS sequence"/>
</dbReference>
<dbReference type="PANTHER" id="PTHR47290">
    <property type="entry name" value="RING FINGER PROTEIN"/>
    <property type="match status" value="1"/>
</dbReference>
<feature type="region of interest" description="Disordered" evidence="1">
    <location>
        <begin position="61"/>
        <end position="80"/>
    </location>
</feature>
<organism evidence="2 3">
    <name type="scientific">Coptis chinensis</name>
    <dbReference type="NCBI Taxonomy" id="261450"/>
    <lineage>
        <taxon>Eukaryota</taxon>
        <taxon>Viridiplantae</taxon>
        <taxon>Streptophyta</taxon>
        <taxon>Embryophyta</taxon>
        <taxon>Tracheophyta</taxon>
        <taxon>Spermatophyta</taxon>
        <taxon>Magnoliopsida</taxon>
        <taxon>Ranunculales</taxon>
        <taxon>Ranunculaceae</taxon>
        <taxon>Coptidoideae</taxon>
        <taxon>Coptis</taxon>
    </lineage>
</organism>
<sequence>MIMLPFQHLFNQQQQKQFYDGYGGCGDSFTESFGFMNSLVKGYDCCIGSDLVIGPIMAEDESRTSSVNEAGSSSKDVQEEKKESWLQLGLGAGYMTNPQLSHDHAEPMAQPKRGLLELDLLPAGSSQLHLKPLVPSFHMTEFRAPQQPTSSTSMITSITNVDTPVFLQHPRTSSLNFGQHEVTWGYRPNPWNHSTAVSSSSSSMPPGPFYPPQVPQPSADMAGSSSILRVIDAPRRPHHSNIWFSLQALQNQLSSLGE</sequence>
<evidence type="ECO:0000313" key="3">
    <source>
        <dbReference type="Proteomes" id="UP000631114"/>
    </source>
</evidence>
<proteinExistence type="predicted"/>
<comment type="caution">
    <text evidence="2">The sequence shown here is derived from an EMBL/GenBank/DDBJ whole genome shotgun (WGS) entry which is preliminary data.</text>
</comment>
<dbReference type="InterPro" id="IPR044171">
    <property type="entry name" value="LAX2-like"/>
</dbReference>
<feature type="compositionally biased region" description="Polar residues" evidence="1">
    <location>
        <begin position="64"/>
        <end position="75"/>
    </location>
</feature>
<keyword evidence="3" id="KW-1185">Reference proteome</keyword>